<feature type="signal peptide" evidence="1">
    <location>
        <begin position="1"/>
        <end position="23"/>
    </location>
</feature>
<evidence type="ECO:0000313" key="3">
    <source>
        <dbReference type="Proteomes" id="UP000184225"/>
    </source>
</evidence>
<name>A0A1M6C0G2_9FLAO</name>
<dbReference type="RefSeq" id="WP_073148588.1">
    <property type="nucleotide sequence ID" value="NZ_FQYY01000002.1"/>
</dbReference>
<proteinExistence type="predicted"/>
<reference evidence="2 3" key="1">
    <citation type="submission" date="2016-11" db="EMBL/GenBank/DDBJ databases">
        <authorList>
            <person name="Jaros S."/>
            <person name="Januszkiewicz K."/>
            <person name="Wedrychowicz H."/>
        </authorList>
    </citation>
    <scope>NUCLEOTIDE SEQUENCE [LARGE SCALE GENOMIC DNA]</scope>
    <source>
        <strain evidence="2 3">DSM 21425</strain>
    </source>
</reference>
<feature type="chain" id="PRO_5012341632" description="DUF4270 domain-containing protein" evidence="1">
    <location>
        <begin position="24"/>
        <end position="436"/>
    </location>
</feature>
<sequence>MITQKYLNYGVMLLILISTFSCSQDDTAYAVGESWLESNTKVYYIDTMSIESSTFKYDSLISESSTRLILGAYTDDVFGYTESQIYSQFYSTNYILDTDAVYDSIEIILKYDNYYYNDTLSPQKFSVYTVEEDITPDEDYYYNVTDFKVDPTSIGDVTVYARPISHDSLTIPLSDAYGEEMFNKILDNDINNSDEFLQEYQGINIVADPSNTSILGFSKDSFIRIYYTIPDETADQELTYDMPFNSVNTFHLVNNEIAGTIFSNLDDQETYLSSSDPQSNGYSYIQSGSGIATRIAFPYLERIYDIEGEGSFIDANVEITLKKNSHTDNLSTRDSLSIYIIDQDSNVLSQLTDYTQTTSLGLLDDDNTEFNTTTYKIPVKYFIEQKLSEVNGENWYLAVYSQDFNASVDRYIFYGEDEQDDDLKLKLELTYAIYDE</sequence>
<dbReference type="Pfam" id="PF14092">
    <property type="entry name" value="DUF4270"/>
    <property type="match status" value="1"/>
</dbReference>
<dbReference type="OrthoDB" id="1092930at2"/>
<dbReference type="Proteomes" id="UP000184225">
    <property type="component" value="Unassembled WGS sequence"/>
</dbReference>
<dbReference type="PROSITE" id="PS51257">
    <property type="entry name" value="PROKAR_LIPOPROTEIN"/>
    <property type="match status" value="1"/>
</dbReference>
<evidence type="ECO:0000313" key="2">
    <source>
        <dbReference type="EMBL" id="SHI54460.1"/>
    </source>
</evidence>
<accession>A0A1M6C0G2</accession>
<dbReference type="EMBL" id="FQYY01000002">
    <property type="protein sequence ID" value="SHI54460.1"/>
    <property type="molecule type" value="Genomic_DNA"/>
</dbReference>
<organism evidence="2 3">
    <name type="scientific">Mesonia phycicola</name>
    <dbReference type="NCBI Taxonomy" id="579105"/>
    <lineage>
        <taxon>Bacteria</taxon>
        <taxon>Pseudomonadati</taxon>
        <taxon>Bacteroidota</taxon>
        <taxon>Flavobacteriia</taxon>
        <taxon>Flavobacteriales</taxon>
        <taxon>Flavobacteriaceae</taxon>
        <taxon>Mesonia</taxon>
    </lineage>
</organism>
<evidence type="ECO:0008006" key="4">
    <source>
        <dbReference type="Google" id="ProtNLM"/>
    </source>
</evidence>
<gene>
    <name evidence="2" type="ORF">SAMN04488096_102306</name>
</gene>
<keyword evidence="3" id="KW-1185">Reference proteome</keyword>
<dbReference type="InterPro" id="IPR025366">
    <property type="entry name" value="DUF4270"/>
</dbReference>
<keyword evidence="1" id="KW-0732">Signal</keyword>
<protein>
    <recommendedName>
        <fullName evidence="4">DUF4270 domain-containing protein</fullName>
    </recommendedName>
</protein>
<dbReference type="STRING" id="579105.SAMN04488096_102306"/>
<dbReference type="AlphaFoldDB" id="A0A1M6C0G2"/>
<evidence type="ECO:0000256" key="1">
    <source>
        <dbReference type="SAM" id="SignalP"/>
    </source>
</evidence>